<name>A0A482XL60_LAOST</name>
<protein>
    <submittedName>
        <fullName evidence="2">Uncharacterized protein</fullName>
    </submittedName>
</protein>
<reference evidence="2 3" key="1">
    <citation type="journal article" date="2017" name="Gigascience">
        <title>Genome sequence of the small brown planthopper, Laodelphax striatellus.</title>
        <authorList>
            <person name="Zhu J."/>
            <person name="Jiang F."/>
            <person name="Wang X."/>
            <person name="Yang P."/>
            <person name="Bao Y."/>
            <person name="Zhao W."/>
            <person name="Wang W."/>
            <person name="Lu H."/>
            <person name="Wang Q."/>
            <person name="Cui N."/>
            <person name="Li J."/>
            <person name="Chen X."/>
            <person name="Luo L."/>
            <person name="Yu J."/>
            <person name="Kang L."/>
            <person name="Cui F."/>
        </authorList>
    </citation>
    <scope>NUCLEOTIDE SEQUENCE [LARGE SCALE GENOMIC DNA]</scope>
    <source>
        <strain evidence="2">Lst14</strain>
    </source>
</reference>
<feature type="region of interest" description="Disordered" evidence="1">
    <location>
        <begin position="228"/>
        <end position="265"/>
    </location>
</feature>
<dbReference type="Proteomes" id="UP000291343">
    <property type="component" value="Unassembled WGS sequence"/>
</dbReference>
<dbReference type="OrthoDB" id="73161at2759"/>
<sequence>MESNEHSSYRKGKIEQTIPRPPSRVRTTGRETVEFSVRGPLPVNIDEEPVTIPGAHSGPGVCGGGAGGAAAVVGESTFPQLLHRILSVLVRCAPTPEPQTGTSRLSQSCFRCFYFRWWWKWKLSIARKELDDAAARIWSTAAQSGVVWSPRAQSKWNSPAGHQLVLYGTTVPVWRVFHIEEFNVYADLPRLSLLKSDVANFTFNHHNSSTAQPAALRQNAQLVRRKLWPPSAGYPPNPSPNANAPPPPHLLPLPATSQSQGHLRL</sequence>
<proteinExistence type="predicted"/>
<evidence type="ECO:0000313" key="3">
    <source>
        <dbReference type="Proteomes" id="UP000291343"/>
    </source>
</evidence>
<keyword evidence="3" id="KW-1185">Reference proteome</keyword>
<dbReference type="EMBL" id="QKKF02006308">
    <property type="protein sequence ID" value="RZF46407.1"/>
    <property type="molecule type" value="Genomic_DNA"/>
</dbReference>
<feature type="compositionally biased region" description="Pro residues" evidence="1">
    <location>
        <begin position="232"/>
        <end position="251"/>
    </location>
</feature>
<comment type="caution">
    <text evidence="2">The sequence shown here is derived from an EMBL/GenBank/DDBJ whole genome shotgun (WGS) entry which is preliminary data.</text>
</comment>
<dbReference type="STRING" id="195883.A0A482XL60"/>
<accession>A0A482XL60</accession>
<evidence type="ECO:0000256" key="1">
    <source>
        <dbReference type="SAM" id="MobiDB-lite"/>
    </source>
</evidence>
<evidence type="ECO:0000313" key="2">
    <source>
        <dbReference type="EMBL" id="RZF46407.1"/>
    </source>
</evidence>
<gene>
    <name evidence="2" type="ORF">LSTR_LSTR012453</name>
</gene>
<dbReference type="InParanoid" id="A0A482XL60"/>
<feature type="region of interest" description="Disordered" evidence="1">
    <location>
        <begin position="1"/>
        <end position="30"/>
    </location>
</feature>
<organism evidence="2 3">
    <name type="scientific">Laodelphax striatellus</name>
    <name type="common">Small brown planthopper</name>
    <name type="synonym">Delphax striatella</name>
    <dbReference type="NCBI Taxonomy" id="195883"/>
    <lineage>
        <taxon>Eukaryota</taxon>
        <taxon>Metazoa</taxon>
        <taxon>Ecdysozoa</taxon>
        <taxon>Arthropoda</taxon>
        <taxon>Hexapoda</taxon>
        <taxon>Insecta</taxon>
        <taxon>Pterygota</taxon>
        <taxon>Neoptera</taxon>
        <taxon>Paraneoptera</taxon>
        <taxon>Hemiptera</taxon>
        <taxon>Auchenorrhyncha</taxon>
        <taxon>Fulgoroidea</taxon>
        <taxon>Delphacidae</taxon>
        <taxon>Criomorphinae</taxon>
        <taxon>Laodelphax</taxon>
    </lineage>
</organism>
<dbReference type="AlphaFoldDB" id="A0A482XL60"/>
<feature type="compositionally biased region" description="Basic and acidic residues" evidence="1">
    <location>
        <begin position="1"/>
        <end position="14"/>
    </location>
</feature>